<evidence type="ECO:0000256" key="1">
    <source>
        <dbReference type="SAM" id="Phobius"/>
    </source>
</evidence>
<dbReference type="InterPro" id="IPR011856">
    <property type="entry name" value="tRNA_endonuc-like_dom_sf"/>
</dbReference>
<evidence type="ECO:0000259" key="2">
    <source>
        <dbReference type="Pfam" id="PF04471"/>
    </source>
</evidence>
<dbReference type="OrthoDB" id="9797274at2"/>
<proteinExistence type="predicted"/>
<organism evidence="3 4">
    <name type="scientific">Edaphobacillus lindanitolerans</name>
    <dbReference type="NCBI Taxonomy" id="550447"/>
    <lineage>
        <taxon>Bacteria</taxon>
        <taxon>Bacillati</taxon>
        <taxon>Bacillota</taxon>
        <taxon>Bacilli</taxon>
        <taxon>Bacillales</taxon>
        <taxon>Bacillaceae</taxon>
        <taxon>Edaphobacillus</taxon>
    </lineage>
</organism>
<dbReference type="Pfam" id="PF04471">
    <property type="entry name" value="Mrr_cat"/>
    <property type="match status" value="1"/>
</dbReference>
<dbReference type="Gene3D" id="3.40.1350.10">
    <property type="match status" value="1"/>
</dbReference>
<protein>
    <submittedName>
        <fullName evidence="3">Restriction endonuclease</fullName>
    </submittedName>
</protein>
<sequence length="273" mass="31940">MDKNRNKREENYFVPKPLRKCLLILGLFFLGMEITSQILLQNDLPASLLFWVFLILISVMLFRLLGLNKSFRRTHRIQNWKPKQKLTLYLYIFLNVLLIASMLNFSYQMVVFFFLVLFLFRRSIGQRAKKFEMMFPSFLRNLRKKSFHVDFVSMEDIDNMSGTEFEKFLFKLFDGLGYYVELTPHTDYGVDLIIIKNKIKTGIQAKCYGEGRTVGVAAVNEVCGGGGHYKVQKKAVITNRYFSKKAKISARSNNVAMIDREGLQDLIRKYNNK</sequence>
<dbReference type="GO" id="GO:0009307">
    <property type="term" value="P:DNA restriction-modification system"/>
    <property type="evidence" value="ECO:0007669"/>
    <property type="project" value="InterPro"/>
</dbReference>
<feature type="domain" description="Restriction endonuclease type IV Mrr" evidence="2">
    <location>
        <begin position="157"/>
        <end position="267"/>
    </location>
</feature>
<evidence type="ECO:0000313" key="4">
    <source>
        <dbReference type="Proteomes" id="UP000187550"/>
    </source>
</evidence>
<keyword evidence="1" id="KW-1133">Transmembrane helix</keyword>
<feature type="transmembrane region" description="Helical" evidence="1">
    <location>
        <begin position="21"/>
        <end position="40"/>
    </location>
</feature>
<keyword evidence="3" id="KW-0378">Hydrolase</keyword>
<accession>A0A1U7PRW6</accession>
<dbReference type="AlphaFoldDB" id="A0A1U7PRW6"/>
<gene>
    <name evidence="3" type="ORF">SAMN05428946_2215</name>
</gene>
<dbReference type="InterPro" id="IPR007560">
    <property type="entry name" value="Restrct_endonuc_IV_Mrr"/>
</dbReference>
<keyword evidence="4" id="KW-1185">Reference proteome</keyword>
<feature type="transmembrane region" description="Helical" evidence="1">
    <location>
        <begin position="86"/>
        <end position="103"/>
    </location>
</feature>
<keyword evidence="1" id="KW-0472">Membrane</keyword>
<dbReference type="STRING" id="550447.SAMN05428946_2215"/>
<dbReference type="RefSeq" id="WP_084186655.1">
    <property type="nucleotide sequence ID" value="NZ_FTPL01000003.1"/>
</dbReference>
<dbReference type="GO" id="GO:0003677">
    <property type="term" value="F:DNA binding"/>
    <property type="evidence" value="ECO:0007669"/>
    <property type="project" value="InterPro"/>
</dbReference>
<dbReference type="PANTHER" id="PTHR30015:SF6">
    <property type="entry name" value="SLL1429 PROTEIN"/>
    <property type="match status" value="1"/>
</dbReference>
<keyword evidence="3" id="KW-0255">Endonuclease</keyword>
<dbReference type="PANTHER" id="PTHR30015">
    <property type="entry name" value="MRR RESTRICTION SYSTEM PROTEIN"/>
    <property type="match status" value="1"/>
</dbReference>
<dbReference type="GO" id="GO:0015666">
    <property type="term" value="F:restriction endodeoxyribonuclease activity"/>
    <property type="evidence" value="ECO:0007669"/>
    <property type="project" value="TreeGrafter"/>
</dbReference>
<dbReference type="InterPro" id="IPR052906">
    <property type="entry name" value="Type_IV_Methyl-Rstrct_Enzyme"/>
</dbReference>
<evidence type="ECO:0000313" key="3">
    <source>
        <dbReference type="EMBL" id="SIT88062.1"/>
    </source>
</evidence>
<feature type="transmembrane region" description="Helical" evidence="1">
    <location>
        <begin position="46"/>
        <end position="65"/>
    </location>
</feature>
<keyword evidence="1" id="KW-0812">Transmembrane</keyword>
<name>A0A1U7PRW6_9BACI</name>
<dbReference type="EMBL" id="FTPL01000003">
    <property type="protein sequence ID" value="SIT88062.1"/>
    <property type="molecule type" value="Genomic_DNA"/>
</dbReference>
<reference evidence="4" key="1">
    <citation type="submission" date="2017-01" db="EMBL/GenBank/DDBJ databases">
        <authorList>
            <person name="Varghese N."/>
            <person name="Submissions S."/>
        </authorList>
    </citation>
    <scope>NUCLEOTIDE SEQUENCE [LARGE SCALE GENOMIC DNA]</scope>
    <source>
        <strain evidence="4">MNA4</strain>
    </source>
</reference>
<dbReference type="Proteomes" id="UP000187550">
    <property type="component" value="Unassembled WGS sequence"/>
</dbReference>
<keyword evidence="3" id="KW-0540">Nuclease</keyword>
<dbReference type="SUPFAM" id="SSF52980">
    <property type="entry name" value="Restriction endonuclease-like"/>
    <property type="match status" value="1"/>
</dbReference>
<dbReference type="InterPro" id="IPR011335">
    <property type="entry name" value="Restrct_endonuc-II-like"/>
</dbReference>